<dbReference type="InParanoid" id="A0A067Q5S7"/>
<reference evidence="3" key="1">
    <citation type="journal article" date="2014" name="Proc. Natl. Acad. Sci. U.S.A.">
        <title>Extensive sampling of basidiomycete genomes demonstrates inadequacy of the white-rot/brown-rot paradigm for wood decay fungi.</title>
        <authorList>
            <person name="Riley R."/>
            <person name="Salamov A.A."/>
            <person name="Brown D.W."/>
            <person name="Nagy L.G."/>
            <person name="Floudas D."/>
            <person name="Held B.W."/>
            <person name="Levasseur A."/>
            <person name="Lombard V."/>
            <person name="Morin E."/>
            <person name="Otillar R."/>
            <person name="Lindquist E.A."/>
            <person name="Sun H."/>
            <person name="LaButti K.M."/>
            <person name="Schmutz J."/>
            <person name="Jabbour D."/>
            <person name="Luo H."/>
            <person name="Baker S.E."/>
            <person name="Pisabarro A.G."/>
            <person name="Walton J.D."/>
            <person name="Blanchette R.A."/>
            <person name="Henrissat B."/>
            <person name="Martin F."/>
            <person name="Cullen D."/>
            <person name="Hibbett D.S."/>
            <person name="Grigoriev I.V."/>
        </authorList>
    </citation>
    <scope>NUCLEOTIDE SEQUENCE [LARGE SCALE GENOMIC DNA]</scope>
    <source>
        <strain evidence="3">MUCL 33604</strain>
    </source>
</reference>
<gene>
    <name evidence="2" type="ORF">JAAARDRAFT_704834</name>
</gene>
<accession>A0A067Q5S7</accession>
<feature type="region of interest" description="Disordered" evidence="1">
    <location>
        <begin position="359"/>
        <end position="381"/>
    </location>
</feature>
<name>A0A067Q5S7_9AGAM</name>
<proteinExistence type="predicted"/>
<organism evidence="2 3">
    <name type="scientific">Jaapia argillacea MUCL 33604</name>
    <dbReference type="NCBI Taxonomy" id="933084"/>
    <lineage>
        <taxon>Eukaryota</taxon>
        <taxon>Fungi</taxon>
        <taxon>Dikarya</taxon>
        <taxon>Basidiomycota</taxon>
        <taxon>Agaricomycotina</taxon>
        <taxon>Agaricomycetes</taxon>
        <taxon>Agaricomycetidae</taxon>
        <taxon>Jaapiales</taxon>
        <taxon>Jaapiaceae</taxon>
        <taxon>Jaapia</taxon>
    </lineage>
</organism>
<keyword evidence="3" id="KW-1185">Reference proteome</keyword>
<protein>
    <submittedName>
        <fullName evidence="2">Uncharacterized protein</fullName>
    </submittedName>
</protein>
<dbReference type="HOGENOM" id="CLU_518811_0_0_1"/>
<sequence>MMKDVAVHRGNYTPPSLVDNAQLLESRKKQGGRKPHRLATRNPCASDDRVVKLPSRRIYDKARRFYNSKLTRAYGAIFEQQWYSHDILNLTNTRQSGEVLELRGSRRGGAAEPWEARRAEAVKKVRNSTDGDSGTQEMAWLCVLGSRWITKTLDPAVASPRGDELGRKQTRKTKVQNKQLAKGRVESQEREQMKVRFDSAWIEDNYKATAKRPHDTPAIITPAEPQPLYPSYEKWTHWNAFDPDADEFFERDDAVYEAFVNPGDLQTRRRTSGEGDGMMDDGSDASRSRSPSPIRRAPVVIEETISSGSSEGSDSGRDSPMVGVVGETDAGNIAYPLYYRSTPDPGLDLAWMEEVSRQYRRDTEATSRDRPSTPPDRGRDRVVLQPGEMVSQYANMYNIVSRGTDAESDRRVIRVERERVTTVGSPVRTRTSDITPIPVHVNRSPPIHMYAPHMPSTPPPLIAPSPPPTVTPRLYSWSTPPTIAVPTSPTRLIHAANSGPLTNPSARMSLTHITPSRNRVRRVIA</sequence>
<dbReference type="OrthoDB" id="3265863at2759"/>
<feature type="region of interest" description="Disordered" evidence="1">
    <location>
        <begin position="158"/>
        <end position="189"/>
    </location>
</feature>
<dbReference type="Proteomes" id="UP000027265">
    <property type="component" value="Unassembled WGS sequence"/>
</dbReference>
<dbReference type="AlphaFoldDB" id="A0A067Q5S7"/>
<feature type="region of interest" description="Disordered" evidence="1">
    <location>
        <begin position="260"/>
        <end position="325"/>
    </location>
</feature>
<dbReference type="EMBL" id="KL197712">
    <property type="protein sequence ID" value="KDQ61505.1"/>
    <property type="molecule type" value="Genomic_DNA"/>
</dbReference>
<evidence type="ECO:0000313" key="2">
    <source>
        <dbReference type="EMBL" id="KDQ61505.1"/>
    </source>
</evidence>
<evidence type="ECO:0000256" key="1">
    <source>
        <dbReference type="SAM" id="MobiDB-lite"/>
    </source>
</evidence>
<feature type="compositionally biased region" description="Low complexity" evidence="1">
    <location>
        <begin position="288"/>
        <end position="297"/>
    </location>
</feature>
<evidence type="ECO:0000313" key="3">
    <source>
        <dbReference type="Proteomes" id="UP000027265"/>
    </source>
</evidence>